<feature type="chain" id="PRO_5002853188" evidence="2">
    <location>
        <begin position="23"/>
        <end position="78"/>
    </location>
</feature>
<proteinExistence type="evidence at transcript level"/>
<evidence type="ECO:0000256" key="1">
    <source>
        <dbReference type="SAM" id="MobiDB-lite"/>
    </source>
</evidence>
<feature type="compositionally biased region" description="Basic residues" evidence="1">
    <location>
        <begin position="59"/>
        <end position="78"/>
    </location>
</feature>
<accession>B6Z1Y6</accession>
<reference evidence="3" key="1">
    <citation type="journal article" date="2009" name="J. Mol. Evol.">
        <title>Tentacles of venom: toxic protein convergence in the Kingdom Animalia.</title>
        <authorList>
            <person name="Fry B.G."/>
            <person name="Roelants K."/>
            <person name="Norman J.A."/>
        </authorList>
    </citation>
    <scope>NUCLEOTIDE SEQUENCE</scope>
    <source>
        <strain evidence="3">OCKA4B_CL14-1</strain>
        <tissue evidence="3">Posterior saliva</tissue>
    </source>
</reference>
<protein>
    <submittedName>
        <fullName evidence="3">Tachykinin</fullName>
    </submittedName>
</protein>
<organism evidence="3">
    <name type="scientific">Octopus kaurna</name>
    <name type="common">Southern sand octopus</name>
    <dbReference type="NCBI Taxonomy" id="243731"/>
    <lineage>
        <taxon>Eukaryota</taxon>
        <taxon>Metazoa</taxon>
        <taxon>Spiralia</taxon>
        <taxon>Lophotrochozoa</taxon>
        <taxon>Mollusca</taxon>
        <taxon>Cephalopoda</taxon>
        <taxon>Coleoidea</taxon>
        <taxon>Octopodiformes</taxon>
        <taxon>Octopoda</taxon>
        <taxon>Incirrata</taxon>
        <taxon>Octopodidae</taxon>
        <taxon>Octopus</taxon>
    </lineage>
</organism>
<feature type="region of interest" description="Disordered" evidence="1">
    <location>
        <begin position="52"/>
        <end position="78"/>
    </location>
</feature>
<dbReference type="AlphaFoldDB" id="B6Z1Y6"/>
<evidence type="ECO:0000256" key="2">
    <source>
        <dbReference type="SAM" id="SignalP"/>
    </source>
</evidence>
<evidence type="ECO:0000313" key="3">
    <source>
        <dbReference type="EMBL" id="ACJ22655.1"/>
    </source>
</evidence>
<feature type="signal peptide" evidence="2">
    <location>
        <begin position="1"/>
        <end position="22"/>
    </location>
</feature>
<name>B6Z1Y6_OCTKA</name>
<keyword evidence="2" id="KW-0732">Signal</keyword>
<sequence length="78" mass="8923">MFKVSLILCIIVVAGLIETSSGFFEFDPDERKLYGRSEVDPPSDDEFVSLMGRDAKYPRQPRPRHRHGSLSVISKRKN</sequence>
<dbReference type="EMBL" id="EU790609">
    <property type="protein sequence ID" value="ACJ22655.1"/>
    <property type="molecule type" value="mRNA"/>
</dbReference>